<dbReference type="PANTHER" id="PTHR33393">
    <property type="entry name" value="POLYGLUTAMINE SYNTHESIS ACCESSORY PROTEIN RV0574C-RELATED"/>
    <property type="match status" value="1"/>
</dbReference>
<dbReference type="InterPro" id="IPR052169">
    <property type="entry name" value="CW_Biosynth-Accessory"/>
</dbReference>
<protein>
    <submittedName>
        <fullName evidence="4">CapA family protein</fullName>
    </submittedName>
</protein>
<evidence type="ECO:0000313" key="4">
    <source>
        <dbReference type="EMBL" id="MCM1990303.1"/>
    </source>
</evidence>
<dbReference type="InterPro" id="IPR019079">
    <property type="entry name" value="Capsule_synth_CapA"/>
</dbReference>
<proteinExistence type="inferred from homology"/>
<sequence length="387" mass="43602">MRKTYKKSLFSSILIICVISFSLGCILYGYSKNKYSNDISSDHGTENDNLYGNKVTFDESADTSSTDLLLTFIGDCTLGSDPNFSYNTFHQKYEDVEKDPNYFFSNVSHVFEKDDLTIANFEGTLTTSNLRAFKKFTFKGPPEYSSILTAGSIEAVNLANNHSLDFLNKGFIDTKNTLDDEGIKHFGLGEVYKTDIKDYKLAFIGYKGWLDTISIETMKKEISSLKQEGFIVIANFHWGLEGRHVPIGDQKLVAHSAIDSGADFVIGHHPHVVQSMEIYKDRLIAYSLGNFCFGGNSNPRDKRTFILQIKLAQNNDNNFSSYFKIIPAYISSSDSINDFRPTIMESPEDREGFFHFLGDISPDMPFELSDDLINIFTETSSDETKGV</sequence>
<evidence type="ECO:0000256" key="2">
    <source>
        <dbReference type="SAM" id="Phobius"/>
    </source>
</evidence>
<evidence type="ECO:0000256" key="1">
    <source>
        <dbReference type="ARBA" id="ARBA00005662"/>
    </source>
</evidence>
<dbReference type="RefSeq" id="WP_250859341.1">
    <property type="nucleotide sequence ID" value="NZ_JAGSOJ010000002.1"/>
</dbReference>
<dbReference type="SUPFAM" id="SSF56300">
    <property type="entry name" value="Metallo-dependent phosphatases"/>
    <property type="match status" value="1"/>
</dbReference>
<keyword evidence="2" id="KW-0472">Membrane</keyword>
<dbReference type="Pfam" id="PF09587">
    <property type="entry name" value="PGA_cap"/>
    <property type="match status" value="1"/>
</dbReference>
<feature type="transmembrane region" description="Helical" evidence="2">
    <location>
        <begin position="9"/>
        <end position="30"/>
    </location>
</feature>
<dbReference type="SMART" id="SM00854">
    <property type="entry name" value="PGA_cap"/>
    <property type="match status" value="1"/>
</dbReference>
<reference evidence="4" key="1">
    <citation type="journal article" date="2021" name="mSystems">
        <title>Bacteria and Archaea Synergistically Convert Glycine Betaine to Biogenic Methane in the Formosa Cold Seep of the South China Sea.</title>
        <authorList>
            <person name="Li L."/>
            <person name="Zhang W."/>
            <person name="Zhang S."/>
            <person name="Song L."/>
            <person name="Sun Q."/>
            <person name="Zhang H."/>
            <person name="Xiang H."/>
            <person name="Dong X."/>
        </authorList>
    </citation>
    <scope>NUCLEOTIDE SEQUENCE</scope>
    <source>
        <strain evidence="4">ZWT</strain>
    </source>
</reference>
<organism evidence="4 5">
    <name type="scientific">Oceanirhabdus seepicola</name>
    <dbReference type="NCBI Taxonomy" id="2828781"/>
    <lineage>
        <taxon>Bacteria</taxon>
        <taxon>Bacillati</taxon>
        <taxon>Bacillota</taxon>
        <taxon>Clostridia</taxon>
        <taxon>Eubacteriales</taxon>
        <taxon>Clostridiaceae</taxon>
        <taxon>Oceanirhabdus</taxon>
    </lineage>
</organism>
<dbReference type="Gene3D" id="3.60.21.10">
    <property type="match status" value="1"/>
</dbReference>
<dbReference type="EMBL" id="JAGSOJ010000002">
    <property type="protein sequence ID" value="MCM1990303.1"/>
    <property type="molecule type" value="Genomic_DNA"/>
</dbReference>
<dbReference type="PANTHER" id="PTHR33393:SF11">
    <property type="entry name" value="POLYGLUTAMINE SYNTHESIS ACCESSORY PROTEIN RV0574C-RELATED"/>
    <property type="match status" value="1"/>
</dbReference>
<feature type="domain" description="Capsule synthesis protein CapA" evidence="3">
    <location>
        <begin position="69"/>
        <end position="295"/>
    </location>
</feature>
<dbReference type="InterPro" id="IPR029052">
    <property type="entry name" value="Metallo-depent_PP-like"/>
</dbReference>
<comment type="caution">
    <text evidence="4">The sequence shown here is derived from an EMBL/GenBank/DDBJ whole genome shotgun (WGS) entry which is preliminary data.</text>
</comment>
<keyword evidence="5" id="KW-1185">Reference proteome</keyword>
<evidence type="ECO:0000313" key="5">
    <source>
        <dbReference type="Proteomes" id="UP001056429"/>
    </source>
</evidence>
<accession>A0A9J6P0Y0</accession>
<keyword evidence="2" id="KW-0812">Transmembrane</keyword>
<reference evidence="4" key="2">
    <citation type="submission" date="2021-04" db="EMBL/GenBank/DDBJ databases">
        <authorList>
            <person name="Dong X."/>
        </authorList>
    </citation>
    <scope>NUCLEOTIDE SEQUENCE</scope>
    <source>
        <strain evidence="4">ZWT</strain>
    </source>
</reference>
<evidence type="ECO:0000259" key="3">
    <source>
        <dbReference type="SMART" id="SM00854"/>
    </source>
</evidence>
<dbReference type="CDD" id="cd07381">
    <property type="entry name" value="MPP_CapA"/>
    <property type="match status" value="1"/>
</dbReference>
<keyword evidence="2" id="KW-1133">Transmembrane helix</keyword>
<name>A0A9J6P0Y0_9CLOT</name>
<dbReference type="Proteomes" id="UP001056429">
    <property type="component" value="Unassembled WGS sequence"/>
</dbReference>
<gene>
    <name evidence="4" type="ORF">KDK92_11205</name>
</gene>
<dbReference type="PROSITE" id="PS51257">
    <property type="entry name" value="PROKAR_LIPOPROTEIN"/>
    <property type="match status" value="1"/>
</dbReference>
<dbReference type="AlphaFoldDB" id="A0A9J6P0Y0"/>
<comment type="similarity">
    <text evidence="1">Belongs to the CapA family.</text>
</comment>